<organism evidence="1 2">
    <name type="scientific">bacterium (Candidatus Gribaldobacteria) CG_4_8_14_3_um_filter_42_11</name>
    <dbReference type="NCBI Taxonomy" id="2014267"/>
    <lineage>
        <taxon>Bacteria</taxon>
        <taxon>Candidatus Gribaldobacteria</taxon>
    </lineage>
</organism>
<evidence type="ECO:0000313" key="2">
    <source>
        <dbReference type="Proteomes" id="UP000230505"/>
    </source>
</evidence>
<comment type="caution">
    <text evidence="1">The sequence shown here is derived from an EMBL/GenBank/DDBJ whole genome shotgun (WGS) entry which is preliminary data.</text>
</comment>
<dbReference type="EMBL" id="PFHV01000037">
    <property type="protein sequence ID" value="PIX03236.1"/>
    <property type="molecule type" value="Genomic_DNA"/>
</dbReference>
<dbReference type="AlphaFoldDB" id="A0A2M7IYP4"/>
<gene>
    <name evidence="1" type="ORF">COZ78_01370</name>
</gene>
<sequence length="65" mass="7574">MKLNLREGVTFVVTPRYVEIKKNGERVFFYSIPQDLSKKAVETDINMYLSAKGLTARESTLRQYE</sequence>
<dbReference type="Proteomes" id="UP000230505">
    <property type="component" value="Unassembled WGS sequence"/>
</dbReference>
<accession>A0A2M7IYP4</accession>
<reference evidence="2" key="1">
    <citation type="submission" date="2017-09" db="EMBL/GenBank/DDBJ databases">
        <title>Depth-based differentiation of microbial function through sediment-hosted aquifers and enrichment of novel symbionts in the deep terrestrial subsurface.</title>
        <authorList>
            <person name="Probst A.J."/>
            <person name="Ladd B."/>
            <person name="Jarett J.K."/>
            <person name="Geller-Mcgrath D.E."/>
            <person name="Sieber C.M.K."/>
            <person name="Emerson J.B."/>
            <person name="Anantharaman K."/>
            <person name="Thomas B.C."/>
            <person name="Malmstrom R."/>
            <person name="Stieglmeier M."/>
            <person name="Klingl A."/>
            <person name="Woyke T."/>
            <person name="Ryan C.M."/>
            <person name="Banfield J.F."/>
        </authorList>
    </citation>
    <scope>NUCLEOTIDE SEQUENCE [LARGE SCALE GENOMIC DNA]</scope>
</reference>
<evidence type="ECO:0000313" key="1">
    <source>
        <dbReference type="EMBL" id="PIX03236.1"/>
    </source>
</evidence>
<name>A0A2M7IYP4_9BACT</name>
<protein>
    <submittedName>
        <fullName evidence="1">Uncharacterized protein</fullName>
    </submittedName>
</protein>
<proteinExistence type="predicted"/>